<dbReference type="PANTHER" id="PTHR48078">
    <property type="entry name" value="THREONINE DEHYDRATASE, MITOCHONDRIAL-RELATED"/>
    <property type="match status" value="1"/>
</dbReference>
<dbReference type="PROSITE" id="PS51672">
    <property type="entry name" value="ACT_LIKE"/>
    <property type="match status" value="1"/>
</dbReference>
<dbReference type="PROSITE" id="PS00165">
    <property type="entry name" value="DEHYDRATASE_SER_THR"/>
    <property type="match status" value="1"/>
</dbReference>
<dbReference type="NCBIfam" id="TIGR01124">
    <property type="entry name" value="ilvA_2Cterm"/>
    <property type="match status" value="1"/>
</dbReference>
<keyword evidence="9" id="KW-0934">Plastid</keyword>
<proteinExistence type="inferred from homology"/>
<evidence type="ECO:0000256" key="4">
    <source>
        <dbReference type="ARBA" id="ARBA00004810"/>
    </source>
</evidence>
<comment type="catalytic activity">
    <reaction evidence="1 15">
        <text>L-threonine = 2-oxobutanoate + NH4(+)</text>
        <dbReference type="Rhea" id="RHEA:22108"/>
        <dbReference type="ChEBI" id="CHEBI:16763"/>
        <dbReference type="ChEBI" id="CHEBI:28938"/>
        <dbReference type="ChEBI" id="CHEBI:57926"/>
        <dbReference type="EC" id="4.3.1.19"/>
    </reaction>
</comment>
<dbReference type="GO" id="GO:0003941">
    <property type="term" value="F:L-serine ammonia-lyase activity"/>
    <property type="evidence" value="ECO:0007669"/>
    <property type="project" value="TreeGrafter"/>
</dbReference>
<dbReference type="PANTHER" id="PTHR48078:SF11">
    <property type="entry name" value="THREONINE DEHYDRATASE, MITOCHONDRIAL"/>
    <property type="match status" value="1"/>
</dbReference>
<dbReference type="InterPro" id="IPR038110">
    <property type="entry name" value="TD_ACT-like_sf"/>
</dbReference>
<evidence type="ECO:0000256" key="11">
    <source>
        <dbReference type="ARBA" id="ARBA00022898"/>
    </source>
</evidence>
<dbReference type="CDD" id="cd01562">
    <property type="entry name" value="Thr-dehyd"/>
    <property type="match status" value="1"/>
</dbReference>
<protein>
    <recommendedName>
        <fullName evidence="15">Threonine dehydratase</fullName>
        <ecNumber evidence="15">4.3.1.19</ecNumber>
    </recommendedName>
    <alternativeName>
        <fullName evidence="15">Threonine deaminase</fullName>
    </alternativeName>
</protein>
<evidence type="ECO:0000256" key="5">
    <source>
        <dbReference type="ARBA" id="ARBA00010869"/>
    </source>
</evidence>
<keyword evidence="7 15" id="KW-0028">Amino-acid biosynthesis</keyword>
<comment type="similarity">
    <text evidence="5 15">Belongs to the serine/threonine dehydratase family.</text>
</comment>
<dbReference type="NCBIfam" id="NF006674">
    <property type="entry name" value="PRK09224.1"/>
    <property type="match status" value="1"/>
</dbReference>
<dbReference type="GO" id="GO:0009097">
    <property type="term" value="P:isoleucine biosynthetic process"/>
    <property type="evidence" value="ECO:0007669"/>
    <property type="project" value="UniProtKB-UniRule"/>
</dbReference>
<evidence type="ECO:0000256" key="10">
    <source>
        <dbReference type="ARBA" id="ARBA00022737"/>
    </source>
</evidence>
<dbReference type="GO" id="GO:0030170">
    <property type="term" value="F:pyridoxal phosphate binding"/>
    <property type="evidence" value="ECO:0007669"/>
    <property type="project" value="InterPro"/>
</dbReference>
<dbReference type="GO" id="GO:0006567">
    <property type="term" value="P:L-threonine catabolic process"/>
    <property type="evidence" value="ECO:0007669"/>
    <property type="project" value="TreeGrafter"/>
</dbReference>
<dbReference type="InterPro" id="IPR000634">
    <property type="entry name" value="Ser/Thr_deHydtase_PyrdxlP-BS"/>
</dbReference>
<evidence type="ECO:0000313" key="17">
    <source>
        <dbReference type="EMBL" id="KAG6492795.1"/>
    </source>
</evidence>
<sequence>MDSFAVVARPLPSLAVCDVAIKKTAYSLNLPVADSTCGCRRRTLIMPSAVTTQWKDGAAASVAGSIYLPLDKVAADSLQYESGSLGGISERTRPAAEEERSSGALTPMEYLKNVLSSRVYDVAIETPLQLATKLSERLGVNLWLKREDLQPVFSFKLRGAYNMMVKLSREQLDKGVICSSAGNHAQGVALAAKKLGCDAVIVMPVTTPEIKWRSVERLGATVVLKGDSYDETQSYAKQRGEQEGRTFIHPFDHPDVITGQGTIGMEIIRQMKGPLDAIFVPVGGGGLIAGIAAYVKRVRPEVKIIGVEPSDANAMALSLYHGQRIMLDQVGGFADGVAVKVVGEETFRLCRELVDGVVLVSRDAICASIKDMFEEKRSILEPAGALSLAGAEAYCKYYGLKGASIVAITSGANMNFDRLRLVTELADVGRKREAVLATILPEEHGSFKMFCKLVGTMNMTEFKYRYESHRENALVLYRQVNVDISYCSFYCVGLHTETELGAMVNRMKSAQLQTINLTNDDLAKDHLRYFMGGRSNVQDELLCRFIFPERPGALMKFLDCFSPRWNISLFHYRAQGAAGANVLVGIQVPGNDMQEFKDRAHALGYEYTYETTNESYRLLMQ</sequence>
<evidence type="ECO:0000256" key="13">
    <source>
        <dbReference type="ARBA" id="ARBA00023239"/>
    </source>
</evidence>
<dbReference type="EMBL" id="JACMSC010000013">
    <property type="protein sequence ID" value="KAG6492795.1"/>
    <property type="molecule type" value="Genomic_DNA"/>
</dbReference>
<evidence type="ECO:0000256" key="15">
    <source>
        <dbReference type="RuleBase" id="RU362012"/>
    </source>
</evidence>
<evidence type="ECO:0000256" key="2">
    <source>
        <dbReference type="ARBA" id="ARBA00001933"/>
    </source>
</evidence>
<evidence type="ECO:0000256" key="14">
    <source>
        <dbReference type="ARBA" id="ARBA00023304"/>
    </source>
</evidence>
<evidence type="ECO:0000256" key="12">
    <source>
        <dbReference type="ARBA" id="ARBA00022946"/>
    </source>
</evidence>
<dbReference type="FunFam" id="3.40.50.1100:FF:000008">
    <property type="entry name" value="L-threonine dehydratase"/>
    <property type="match status" value="1"/>
</dbReference>
<organism evidence="17 18">
    <name type="scientific">Zingiber officinale</name>
    <name type="common">Ginger</name>
    <name type="synonym">Amomum zingiber</name>
    <dbReference type="NCBI Taxonomy" id="94328"/>
    <lineage>
        <taxon>Eukaryota</taxon>
        <taxon>Viridiplantae</taxon>
        <taxon>Streptophyta</taxon>
        <taxon>Embryophyta</taxon>
        <taxon>Tracheophyta</taxon>
        <taxon>Spermatophyta</taxon>
        <taxon>Magnoliopsida</taxon>
        <taxon>Liliopsida</taxon>
        <taxon>Zingiberales</taxon>
        <taxon>Zingiberaceae</taxon>
        <taxon>Zingiber</taxon>
    </lineage>
</organism>
<keyword evidence="8 15" id="KW-0412">Isoleucine biosynthesis</keyword>
<evidence type="ECO:0000256" key="8">
    <source>
        <dbReference type="ARBA" id="ARBA00022624"/>
    </source>
</evidence>
<accession>A0A8J5FTT0</accession>
<dbReference type="InterPro" id="IPR005787">
    <property type="entry name" value="Thr_deHydtase_biosynth"/>
</dbReference>
<evidence type="ECO:0000256" key="9">
    <source>
        <dbReference type="ARBA" id="ARBA00022640"/>
    </source>
</evidence>
<dbReference type="SUPFAM" id="SSF53686">
    <property type="entry name" value="Tryptophan synthase beta subunit-like PLP-dependent enzymes"/>
    <property type="match status" value="1"/>
</dbReference>
<keyword evidence="11 15" id="KW-0663">Pyridoxal phosphate</keyword>
<dbReference type="CDD" id="cd04907">
    <property type="entry name" value="ACT_ThrD-I_2"/>
    <property type="match status" value="1"/>
</dbReference>
<keyword evidence="12" id="KW-0809">Transit peptide</keyword>
<keyword evidence="10" id="KW-0677">Repeat</keyword>
<dbReference type="InterPro" id="IPR001926">
    <property type="entry name" value="TrpB-like_PALP"/>
</dbReference>
<dbReference type="Pfam" id="PF00291">
    <property type="entry name" value="PALP"/>
    <property type="match status" value="1"/>
</dbReference>
<reference evidence="17 18" key="1">
    <citation type="submission" date="2020-08" db="EMBL/GenBank/DDBJ databases">
        <title>Plant Genome Project.</title>
        <authorList>
            <person name="Zhang R.-G."/>
        </authorList>
    </citation>
    <scope>NUCLEOTIDE SEQUENCE [LARGE SCALE GENOMIC DNA]</scope>
    <source>
        <tissue evidence="17">Rhizome</tissue>
    </source>
</reference>
<comment type="caution">
    <text evidence="17">The sequence shown here is derived from an EMBL/GenBank/DDBJ whole genome shotgun (WGS) entry which is preliminary data.</text>
</comment>
<keyword evidence="13 15" id="KW-0456">Lyase</keyword>
<dbReference type="Gene3D" id="3.40.1020.10">
    <property type="entry name" value="Biosynthetic Threonine Deaminase, Domain 3"/>
    <property type="match status" value="1"/>
</dbReference>
<dbReference type="GO" id="GO:0004794">
    <property type="term" value="F:threonine deaminase activity"/>
    <property type="evidence" value="ECO:0007669"/>
    <property type="project" value="UniProtKB-UniRule"/>
</dbReference>
<dbReference type="InterPro" id="IPR036052">
    <property type="entry name" value="TrpB-like_PALP_sf"/>
</dbReference>
<feature type="domain" description="ACT-like" evidence="16">
    <location>
        <begin position="541"/>
        <end position="612"/>
    </location>
</feature>
<name>A0A8J5FTT0_ZINOF</name>
<dbReference type="Pfam" id="PF00585">
    <property type="entry name" value="Thr_dehydrat_C"/>
    <property type="match status" value="2"/>
</dbReference>
<evidence type="ECO:0000256" key="1">
    <source>
        <dbReference type="ARBA" id="ARBA00001274"/>
    </source>
</evidence>
<comment type="cofactor">
    <cofactor evidence="2 15">
        <name>pyridoxal 5'-phosphate</name>
        <dbReference type="ChEBI" id="CHEBI:597326"/>
    </cofactor>
</comment>
<evidence type="ECO:0000259" key="16">
    <source>
        <dbReference type="PROSITE" id="PS51672"/>
    </source>
</evidence>
<evidence type="ECO:0000256" key="6">
    <source>
        <dbReference type="ARBA" id="ARBA00022528"/>
    </source>
</evidence>
<keyword evidence="18" id="KW-1185">Reference proteome</keyword>
<dbReference type="GO" id="GO:0009507">
    <property type="term" value="C:chloroplast"/>
    <property type="evidence" value="ECO:0007669"/>
    <property type="project" value="UniProtKB-SubCell"/>
</dbReference>
<dbReference type="AlphaFoldDB" id="A0A8J5FTT0"/>
<dbReference type="InterPro" id="IPR001721">
    <property type="entry name" value="TD_ACT-like"/>
</dbReference>
<evidence type="ECO:0000313" key="18">
    <source>
        <dbReference type="Proteomes" id="UP000734854"/>
    </source>
</evidence>
<dbReference type="Gene3D" id="3.40.50.1100">
    <property type="match status" value="2"/>
</dbReference>
<dbReference type="GO" id="GO:0006565">
    <property type="term" value="P:L-serine catabolic process"/>
    <property type="evidence" value="ECO:0007669"/>
    <property type="project" value="TreeGrafter"/>
</dbReference>
<comment type="pathway">
    <text evidence="4 15">Amino-acid biosynthesis; L-isoleucine biosynthesis; 2-oxobutanoate from L-threonine: step 1/1.</text>
</comment>
<dbReference type="SUPFAM" id="SSF55021">
    <property type="entry name" value="ACT-like"/>
    <property type="match status" value="1"/>
</dbReference>
<dbReference type="Proteomes" id="UP000734854">
    <property type="component" value="Unassembled WGS sequence"/>
</dbReference>
<evidence type="ECO:0000256" key="7">
    <source>
        <dbReference type="ARBA" id="ARBA00022605"/>
    </source>
</evidence>
<dbReference type="EC" id="4.3.1.19" evidence="15"/>
<dbReference type="InterPro" id="IPR050147">
    <property type="entry name" value="Ser/Thr_Dehydratase"/>
</dbReference>
<keyword evidence="14 15" id="KW-0100">Branched-chain amino acid biosynthesis</keyword>
<keyword evidence="6" id="KW-0150">Chloroplast</keyword>
<dbReference type="InterPro" id="IPR045865">
    <property type="entry name" value="ACT-like_dom_sf"/>
</dbReference>
<dbReference type="UniPathway" id="UPA00047">
    <property type="reaction ID" value="UER00054"/>
</dbReference>
<gene>
    <name evidence="17" type="ORF">ZIOFF_047762</name>
</gene>
<comment type="subcellular location">
    <subcellularLocation>
        <location evidence="3">Plastid</location>
        <location evidence="3">Chloroplast</location>
    </subcellularLocation>
</comment>
<evidence type="ECO:0000256" key="3">
    <source>
        <dbReference type="ARBA" id="ARBA00004229"/>
    </source>
</evidence>
<dbReference type="FunFam" id="3.40.1020.10:FF:000003">
    <property type="entry name" value="Threonine dehydratase"/>
    <property type="match status" value="1"/>
</dbReference>